<dbReference type="AlphaFoldDB" id="A0A9X2F6W7"/>
<organism evidence="1 2">
    <name type="scientific">Aeoliella straminimaris</name>
    <dbReference type="NCBI Taxonomy" id="2954799"/>
    <lineage>
        <taxon>Bacteria</taxon>
        <taxon>Pseudomonadati</taxon>
        <taxon>Planctomycetota</taxon>
        <taxon>Planctomycetia</taxon>
        <taxon>Pirellulales</taxon>
        <taxon>Lacipirellulaceae</taxon>
        <taxon>Aeoliella</taxon>
    </lineage>
</organism>
<name>A0A9X2F6W7_9BACT</name>
<dbReference type="InterPro" id="IPR019600">
    <property type="entry name" value="Hemin_uptake_protein_HemP"/>
</dbReference>
<comment type="caution">
    <text evidence="1">The sequence shown here is derived from an EMBL/GenBank/DDBJ whole genome shotgun (WGS) entry which is preliminary data.</text>
</comment>
<sequence>MTDAPQTNAPEPPPRHIESAALLQGAREIVIEHAGQCYRLLVTKNDKLILQK</sequence>
<dbReference type="Gene3D" id="2.10.70.10">
    <property type="entry name" value="Complement Module, domain 1"/>
    <property type="match status" value="1"/>
</dbReference>
<accession>A0A9X2F6W7</accession>
<protein>
    <submittedName>
        <fullName evidence="1">Hemin uptake protein HemP</fullName>
    </submittedName>
</protein>
<dbReference type="Pfam" id="PF10636">
    <property type="entry name" value="hemP"/>
    <property type="match status" value="1"/>
</dbReference>
<dbReference type="EMBL" id="JAMXLR010000015">
    <property type="protein sequence ID" value="MCO6042909.1"/>
    <property type="molecule type" value="Genomic_DNA"/>
</dbReference>
<evidence type="ECO:0000313" key="1">
    <source>
        <dbReference type="EMBL" id="MCO6042909.1"/>
    </source>
</evidence>
<gene>
    <name evidence="1" type="ORF">NG895_03215</name>
</gene>
<reference evidence="1" key="1">
    <citation type="submission" date="2022-06" db="EMBL/GenBank/DDBJ databases">
        <title>Aeoliella straminimaris, a novel planctomycete from sediments.</title>
        <authorList>
            <person name="Vitorino I.R."/>
            <person name="Lage O.M."/>
        </authorList>
    </citation>
    <scope>NUCLEOTIDE SEQUENCE</scope>
    <source>
        <strain evidence="1">ICT_H6.2</strain>
    </source>
</reference>
<dbReference type="RefSeq" id="WP_252851009.1">
    <property type="nucleotide sequence ID" value="NZ_JAMXLR010000015.1"/>
</dbReference>
<keyword evidence="2" id="KW-1185">Reference proteome</keyword>
<dbReference type="Proteomes" id="UP001155241">
    <property type="component" value="Unassembled WGS sequence"/>
</dbReference>
<proteinExistence type="predicted"/>
<evidence type="ECO:0000313" key="2">
    <source>
        <dbReference type="Proteomes" id="UP001155241"/>
    </source>
</evidence>